<name>A0A6I6MIC2_9CAUL</name>
<dbReference type="InterPro" id="IPR010987">
    <property type="entry name" value="Glutathione-S-Trfase_C-like"/>
</dbReference>
<evidence type="ECO:0000259" key="3">
    <source>
        <dbReference type="PROSITE" id="PS50405"/>
    </source>
</evidence>
<protein>
    <submittedName>
        <fullName evidence="4">Disulfide-bond oxidoreductase YfcG</fullName>
        <ecNumber evidence="4">1.8.4.-</ecNumber>
    </submittedName>
</protein>
<dbReference type="Gene3D" id="3.40.30.10">
    <property type="entry name" value="Glutaredoxin"/>
    <property type="match status" value="1"/>
</dbReference>
<dbReference type="KEGG" id="tsv:DSM104635_01641"/>
<dbReference type="PROSITE" id="PS50404">
    <property type="entry name" value="GST_NTER"/>
    <property type="match status" value="1"/>
</dbReference>
<dbReference type="GO" id="GO:0016491">
    <property type="term" value="F:oxidoreductase activity"/>
    <property type="evidence" value="ECO:0007669"/>
    <property type="project" value="UniProtKB-KW"/>
</dbReference>
<keyword evidence="4" id="KW-0560">Oxidoreductase</keyword>
<dbReference type="InterPro" id="IPR004046">
    <property type="entry name" value="GST_C"/>
</dbReference>
<dbReference type="AlphaFoldDB" id="A0A6I6MIC2"/>
<dbReference type="PANTHER" id="PTHR44051">
    <property type="entry name" value="GLUTATHIONE S-TRANSFERASE-RELATED"/>
    <property type="match status" value="1"/>
</dbReference>
<feature type="domain" description="GST C-terminal" evidence="3">
    <location>
        <begin position="87"/>
        <end position="202"/>
    </location>
</feature>
<evidence type="ECO:0000259" key="2">
    <source>
        <dbReference type="PROSITE" id="PS50404"/>
    </source>
</evidence>
<dbReference type="PROSITE" id="PS50405">
    <property type="entry name" value="GST_CTER"/>
    <property type="match status" value="1"/>
</dbReference>
<accession>A0A6I6MIC2</accession>
<dbReference type="Pfam" id="PF02798">
    <property type="entry name" value="GST_N"/>
    <property type="match status" value="1"/>
</dbReference>
<dbReference type="Proteomes" id="UP000431269">
    <property type="component" value="Chromosome"/>
</dbReference>
<sequence length="202" mass="22571">MTNGFTLYGSSISGNCLKPKWVAERLGVPVKWIEMDSFDGSTRTPEFLALNPAGQVPLAIFDDGRKLAQSNAIMIYLAEGSDLIPRDAYDRARMFEWLFWEQYSHEPVVAVRIARLHYLKTPEAELDPNLLKKGNAALARLELQLTETQYLVGATLTLADIALVAYTRKSQLGGFNLSDYPAVMAWIARVDRDLGIEGQYLA</sequence>
<dbReference type="InterPro" id="IPR036249">
    <property type="entry name" value="Thioredoxin-like_sf"/>
</dbReference>
<organism evidence="4 5">
    <name type="scientific">Terricaulis silvestris</name>
    <dbReference type="NCBI Taxonomy" id="2686094"/>
    <lineage>
        <taxon>Bacteria</taxon>
        <taxon>Pseudomonadati</taxon>
        <taxon>Pseudomonadota</taxon>
        <taxon>Alphaproteobacteria</taxon>
        <taxon>Caulobacterales</taxon>
        <taxon>Caulobacteraceae</taxon>
        <taxon>Terricaulis</taxon>
    </lineage>
</organism>
<dbReference type="EMBL" id="CP047045">
    <property type="protein sequence ID" value="QGZ94810.1"/>
    <property type="molecule type" value="Genomic_DNA"/>
</dbReference>
<dbReference type="SUPFAM" id="SSF47616">
    <property type="entry name" value="GST C-terminal domain-like"/>
    <property type="match status" value="1"/>
</dbReference>
<dbReference type="Gene3D" id="1.20.1050.10">
    <property type="match status" value="1"/>
</dbReference>
<dbReference type="SFLD" id="SFLDG00358">
    <property type="entry name" value="Main_(cytGST)"/>
    <property type="match status" value="1"/>
</dbReference>
<evidence type="ECO:0000313" key="5">
    <source>
        <dbReference type="Proteomes" id="UP000431269"/>
    </source>
</evidence>
<dbReference type="PANTHER" id="PTHR44051:SF2">
    <property type="entry name" value="HYPOTHETICAL GLUTATHIONE S-TRANSFERASE LIKE PROTEIN"/>
    <property type="match status" value="1"/>
</dbReference>
<gene>
    <name evidence="4" type="primary">yfcG_2</name>
    <name evidence="4" type="ORF">DSM104635_01641</name>
</gene>
<keyword evidence="5" id="KW-1185">Reference proteome</keyword>
<dbReference type="RefSeq" id="WP_158765719.1">
    <property type="nucleotide sequence ID" value="NZ_CP047045.1"/>
</dbReference>
<evidence type="ECO:0000256" key="1">
    <source>
        <dbReference type="RuleBase" id="RU003494"/>
    </source>
</evidence>
<dbReference type="CDD" id="cd03056">
    <property type="entry name" value="GST_N_4"/>
    <property type="match status" value="1"/>
</dbReference>
<dbReference type="SUPFAM" id="SSF52833">
    <property type="entry name" value="Thioredoxin-like"/>
    <property type="match status" value="1"/>
</dbReference>
<dbReference type="EC" id="1.8.4.-" evidence="4"/>
<evidence type="ECO:0000313" key="4">
    <source>
        <dbReference type="EMBL" id="QGZ94810.1"/>
    </source>
</evidence>
<feature type="domain" description="GST N-terminal" evidence="2">
    <location>
        <begin position="3"/>
        <end position="85"/>
    </location>
</feature>
<dbReference type="Pfam" id="PF00043">
    <property type="entry name" value="GST_C"/>
    <property type="match status" value="1"/>
</dbReference>
<dbReference type="InterPro" id="IPR040079">
    <property type="entry name" value="Glutathione_S-Trfase"/>
</dbReference>
<dbReference type="InterPro" id="IPR004045">
    <property type="entry name" value="Glutathione_S-Trfase_N"/>
</dbReference>
<comment type="similarity">
    <text evidence="1">Belongs to the GST superfamily.</text>
</comment>
<reference evidence="5" key="1">
    <citation type="submission" date="2019-12" db="EMBL/GenBank/DDBJ databases">
        <title>Complete genome of Terracaulis silvestris 0127_4.</title>
        <authorList>
            <person name="Vieira S."/>
            <person name="Riedel T."/>
            <person name="Sproer C."/>
            <person name="Pascual J."/>
            <person name="Boedeker C."/>
            <person name="Overmann J."/>
        </authorList>
    </citation>
    <scope>NUCLEOTIDE SEQUENCE [LARGE SCALE GENOMIC DNA]</scope>
    <source>
        <strain evidence="5">0127_4</strain>
    </source>
</reference>
<dbReference type="SFLD" id="SFLDS00019">
    <property type="entry name" value="Glutathione_Transferase_(cytos"/>
    <property type="match status" value="1"/>
</dbReference>
<proteinExistence type="inferred from homology"/>
<dbReference type="InterPro" id="IPR036282">
    <property type="entry name" value="Glutathione-S-Trfase_C_sf"/>
</dbReference>